<dbReference type="PANTHER" id="PTHR47203:SF1">
    <property type="entry name" value="HYPOTHETICAL BASE EXCISION DNA REPAIR PROTEIN (EUROFUNG)"/>
    <property type="match status" value="1"/>
</dbReference>
<feature type="region of interest" description="Disordered" evidence="1">
    <location>
        <begin position="422"/>
        <end position="474"/>
    </location>
</feature>
<dbReference type="PROSITE" id="PS51186">
    <property type="entry name" value="GNAT"/>
    <property type="match status" value="1"/>
</dbReference>
<evidence type="ECO:0000259" key="2">
    <source>
        <dbReference type="PROSITE" id="PS51186"/>
    </source>
</evidence>
<feature type="compositionally biased region" description="Low complexity" evidence="1">
    <location>
        <begin position="41"/>
        <end position="52"/>
    </location>
</feature>
<dbReference type="InterPro" id="IPR023170">
    <property type="entry name" value="HhH_base_excis_C"/>
</dbReference>
<gene>
    <name evidence="3" type="ORF">BCV70DRAFT_197006</name>
</gene>
<dbReference type="Pfam" id="PF00730">
    <property type="entry name" value="HhH-GPD"/>
    <property type="match status" value="1"/>
</dbReference>
<evidence type="ECO:0000313" key="4">
    <source>
        <dbReference type="Proteomes" id="UP000246740"/>
    </source>
</evidence>
<feature type="compositionally biased region" description="Low complexity" evidence="1">
    <location>
        <begin position="9"/>
        <end position="24"/>
    </location>
</feature>
<dbReference type="OrthoDB" id="5607at2759"/>
<accession>A0A317XWX2</accession>
<dbReference type="Proteomes" id="UP000246740">
    <property type="component" value="Unassembled WGS sequence"/>
</dbReference>
<feature type="compositionally biased region" description="Basic and acidic residues" evidence="1">
    <location>
        <begin position="392"/>
        <end position="403"/>
    </location>
</feature>
<dbReference type="CDD" id="cd00056">
    <property type="entry name" value="ENDO3c"/>
    <property type="match status" value="1"/>
</dbReference>
<dbReference type="Gene3D" id="3.40.630.30">
    <property type="match status" value="1"/>
</dbReference>
<dbReference type="Gene3D" id="1.10.340.30">
    <property type="entry name" value="Hypothetical protein, domain 2"/>
    <property type="match status" value="1"/>
</dbReference>
<dbReference type="InterPro" id="IPR000182">
    <property type="entry name" value="GNAT_dom"/>
</dbReference>
<dbReference type="InParanoid" id="A0A317XWX2"/>
<sequence>MPPRSTSHASLGTRRSTRTSASSANPTPESSLAKKRGRAVSTATSSTTPPDSGLETEFPPTPNSMSSASPSKRRRGVKEEHDVDIDTAAFDRQSTPPPRKVKKEDSEEAAALASPEKTPKGKQTTSERKLASYKASIAGSPFPDHPLPTAEEAERVAWILGDFHGYKREEEGGRGLPQYTTPKGDNKWGGCGDVASVLEAVIRTVLSCNTSNKNSAAAHKSLSEHFGKQNWQAIHKAPESELVEAIRCGGLANNKAKTIKGILSQTFERHGKLSLDHLHEATDDEIMQELVSFNGVGPKVASCVSAFCIGRQSMAVDTHVFRLCKMLGWVPEKANRDQTYYHLHERVPGHLKYPLHVLLIKHGKMCSNCSAKGFATVKEELSASENDDEDTKDIRKANKERPCPLKANGLLGRKVKALKDAAAGSTTAAKAKVKSEVKEEDMDADADVKPAKASASTKNRVKSEKNEEAAGSASEDQIDFAAALTKAQEASPAELLKILQKARNTRSKNPIDETLKKNKFSLELMTGSELSSEQRKRVFAIFEDNMKAMYRNSTLGWKPTEKKRELFSSDSRFVVIRPAPEHGAEVAGFAMFRFDTESSAGPPEDPTAKQGETEVEVAYLYEIQIKSQHQRDGLGRELMQVIFTLAQQTQMRKVMLTVFDENKNARAFYDRQGYTVDPVSPSQDPKRKNSVDFEIMYKPTGVI</sequence>
<feature type="region of interest" description="Disordered" evidence="1">
    <location>
        <begin position="380"/>
        <end position="406"/>
    </location>
</feature>
<feature type="domain" description="N-acetyltransferase" evidence="2">
    <location>
        <begin position="525"/>
        <end position="701"/>
    </location>
</feature>
<dbReference type="STRING" id="1882483.A0A317XWX2"/>
<protein>
    <submittedName>
        <fullName evidence="3">DNA glycosylase</fullName>
    </submittedName>
</protein>
<dbReference type="GO" id="GO:0000702">
    <property type="term" value="F:oxidized base lesion DNA N-glycosylase activity"/>
    <property type="evidence" value="ECO:0007669"/>
    <property type="project" value="UniProtKB-ARBA"/>
</dbReference>
<dbReference type="SMART" id="SM00478">
    <property type="entry name" value="ENDO3c"/>
    <property type="match status" value="1"/>
</dbReference>
<dbReference type="AlphaFoldDB" id="A0A317XWX2"/>
<dbReference type="GO" id="GO:0006285">
    <property type="term" value="P:base-excision repair, AP site formation"/>
    <property type="evidence" value="ECO:0007669"/>
    <property type="project" value="UniProtKB-ARBA"/>
</dbReference>
<dbReference type="EMBL" id="KZ819188">
    <property type="protein sequence ID" value="PWZ02754.1"/>
    <property type="molecule type" value="Genomic_DNA"/>
</dbReference>
<proteinExistence type="predicted"/>
<evidence type="ECO:0000313" key="3">
    <source>
        <dbReference type="EMBL" id="PWZ02754.1"/>
    </source>
</evidence>
<dbReference type="SUPFAM" id="SSF48150">
    <property type="entry name" value="DNA-glycosylase"/>
    <property type="match status" value="1"/>
</dbReference>
<dbReference type="SUPFAM" id="SSF55729">
    <property type="entry name" value="Acyl-CoA N-acyltransferases (Nat)"/>
    <property type="match status" value="1"/>
</dbReference>
<feature type="region of interest" description="Disordered" evidence="1">
    <location>
        <begin position="1"/>
        <end position="131"/>
    </location>
</feature>
<organism evidence="3 4">
    <name type="scientific">Testicularia cyperi</name>
    <dbReference type="NCBI Taxonomy" id="1882483"/>
    <lineage>
        <taxon>Eukaryota</taxon>
        <taxon>Fungi</taxon>
        <taxon>Dikarya</taxon>
        <taxon>Basidiomycota</taxon>
        <taxon>Ustilaginomycotina</taxon>
        <taxon>Ustilaginomycetes</taxon>
        <taxon>Ustilaginales</taxon>
        <taxon>Anthracoideaceae</taxon>
        <taxon>Testicularia</taxon>
    </lineage>
</organism>
<dbReference type="InterPro" id="IPR011257">
    <property type="entry name" value="DNA_glycosylase"/>
</dbReference>
<dbReference type="CDD" id="cd04301">
    <property type="entry name" value="NAT_SF"/>
    <property type="match status" value="1"/>
</dbReference>
<dbReference type="PANTHER" id="PTHR47203">
    <property type="match status" value="1"/>
</dbReference>
<dbReference type="Pfam" id="PF00583">
    <property type="entry name" value="Acetyltransf_1"/>
    <property type="match status" value="1"/>
</dbReference>
<reference evidence="3 4" key="1">
    <citation type="journal article" date="2018" name="Mol. Biol. Evol.">
        <title>Broad Genomic Sampling Reveals a Smut Pathogenic Ancestry of the Fungal Clade Ustilaginomycotina.</title>
        <authorList>
            <person name="Kijpornyongpan T."/>
            <person name="Mondo S.J."/>
            <person name="Barry K."/>
            <person name="Sandor L."/>
            <person name="Lee J."/>
            <person name="Lipzen A."/>
            <person name="Pangilinan J."/>
            <person name="LaButti K."/>
            <person name="Hainaut M."/>
            <person name="Henrissat B."/>
            <person name="Grigoriev I.V."/>
            <person name="Spatafora J.W."/>
            <person name="Aime M.C."/>
        </authorList>
    </citation>
    <scope>NUCLEOTIDE SEQUENCE [LARGE SCALE GENOMIC DNA]</scope>
    <source>
        <strain evidence="3 4">MCA 3645</strain>
    </source>
</reference>
<dbReference type="InterPro" id="IPR016181">
    <property type="entry name" value="Acyl_CoA_acyltransferase"/>
</dbReference>
<dbReference type="InterPro" id="IPR003265">
    <property type="entry name" value="HhH-GPD_domain"/>
</dbReference>
<name>A0A317XWX2_9BASI</name>
<dbReference type="GO" id="GO:0016747">
    <property type="term" value="F:acyltransferase activity, transferring groups other than amino-acyl groups"/>
    <property type="evidence" value="ECO:0007669"/>
    <property type="project" value="InterPro"/>
</dbReference>
<evidence type="ECO:0000256" key="1">
    <source>
        <dbReference type="SAM" id="MobiDB-lite"/>
    </source>
</evidence>
<dbReference type="Gene3D" id="1.10.1670.10">
    <property type="entry name" value="Helix-hairpin-Helix base-excision DNA repair enzymes (C-terminal)"/>
    <property type="match status" value="1"/>
</dbReference>
<keyword evidence="4" id="KW-1185">Reference proteome</keyword>